<dbReference type="AlphaFoldDB" id="A0A062V5J5"/>
<comment type="caution">
    <text evidence="1">The sequence shown here is derived from an EMBL/GenBank/DDBJ whole genome shotgun (WGS) entry which is preliminary data.</text>
</comment>
<sequence>MRRTYHQFPQKPELERRYNFRDNLPYIVKVIAGMDGQSGTFITDAPDLKGLIKAKRSIGVEIADRSVNFYPLNKDTFEHVLQNIDIEGTIDFRVNLKYSFLDEKYDRVPFMGDSYLVRTELENGILTVKVHHIEGMGRTECTRIADTIVDEIIRNTPNV</sequence>
<proteinExistence type="predicted"/>
<dbReference type="RefSeq" id="WP_048092483.1">
    <property type="nucleotide sequence ID" value="NZ_JMIY01000007.1"/>
</dbReference>
<dbReference type="EMBL" id="JMIY01000007">
    <property type="protein sequence ID" value="KCZ70680.1"/>
    <property type="molecule type" value="Genomic_DNA"/>
</dbReference>
<accession>A0A062V5J5</accession>
<dbReference type="Proteomes" id="UP000027153">
    <property type="component" value="Unassembled WGS sequence"/>
</dbReference>
<organism evidence="1 2">
    <name type="scientific">Candidatus Methanoperedens nitratireducens</name>
    <dbReference type="NCBI Taxonomy" id="1392998"/>
    <lineage>
        <taxon>Archaea</taxon>
        <taxon>Methanobacteriati</taxon>
        <taxon>Methanobacteriota</taxon>
        <taxon>Stenosarchaea group</taxon>
        <taxon>Methanomicrobia</taxon>
        <taxon>Methanosarcinales</taxon>
        <taxon>ANME-2 cluster</taxon>
        <taxon>Candidatus Methanoperedentaceae</taxon>
        <taxon>Candidatus Methanoperedens</taxon>
    </lineage>
</organism>
<evidence type="ECO:0000313" key="1">
    <source>
        <dbReference type="EMBL" id="KCZ70680.1"/>
    </source>
</evidence>
<evidence type="ECO:0000313" key="2">
    <source>
        <dbReference type="Proteomes" id="UP000027153"/>
    </source>
</evidence>
<protein>
    <submittedName>
        <fullName evidence="1">Uncharacterized protein</fullName>
    </submittedName>
</protein>
<reference evidence="1 2" key="1">
    <citation type="journal article" date="2013" name="Nature">
        <title>Anaerobic oxidation of methane coupled to nitrate reduction in a novel archaeal lineage.</title>
        <authorList>
            <person name="Haroon M.F."/>
            <person name="Hu S."/>
            <person name="Shi Y."/>
            <person name="Imelfort M."/>
            <person name="Keller J."/>
            <person name="Hugenholtz P."/>
            <person name="Yuan Z."/>
            <person name="Tyson G.W."/>
        </authorList>
    </citation>
    <scope>NUCLEOTIDE SEQUENCE [LARGE SCALE GENOMIC DNA]</scope>
    <source>
        <strain evidence="1 2">ANME-2d</strain>
    </source>
</reference>
<keyword evidence="2" id="KW-1185">Reference proteome</keyword>
<name>A0A062V5J5_9EURY</name>
<gene>
    <name evidence="1" type="ORF">ANME2D_02703</name>
</gene>